<accession>A0A6L2NNG9</accession>
<evidence type="ECO:0000256" key="1">
    <source>
        <dbReference type="SAM" id="MobiDB-lite"/>
    </source>
</evidence>
<dbReference type="Pfam" id="PF00078">
    <property type="entry name" value="RVT_1"/>
    <property type="match status" value="1"/>
</dbReference>
<dbReference type="PANTHER" id="PTHR33116">
    <property type="entry name" value="REVERSE TRANSCRIPTASE ZINC-BINDING DOMAIN-CONTAINING PROTEIN-RELATED-RELATED"/>
    <property type="match status" value="1"/>
</dbReference>
<dbReference type="InterPro" id="IPR036691">
    <property type="entry name" value="Endo/exonu/phosph_ase_sf"/>
</dbReference>
<organism evidence="3">
    <name type="scientific">Tanacetum cinerariifolium</name>
    <name type="common">Dalmatian daisy</name>
    <name type="synonym">Chrysanthemum cinerariifolium</name>
    <dbReference type="NCBI Taxonomy" id="118510"/>
    <lineage>
        <taxon>Eukaryota</taxon>
        <taxon>Viridiplantae</taxon>
        <taxon>Streptophyta</taxon>
        <taxon>Embryophyta</taxon>
        <taxon>Tracheophyta</taxon>
        <taxon>Spermatophyta</taxon>
        <taxon>Magnoliopsida</taxon>
        <taxon>eudicotyledons</taxon>
        <taxon>Gunneridae</taxon>
        <taxon>Pentapetalae</taxon>
        <taxon>asterids</taxon>
        <taxon>campanulids</taxon>
        <taxon>Asterales</taxon>
        <taxon>Asteraceae</taxon>
        <taxon>Asteroideae</taxon>
        <taxon>Anthemideae</taxon>
        <taxon>Anthemidinae</taxon>
        <taxon>Tanacetum</taxon>
    </lineage>
</organism>
<comment type="caution">
    <text evidence="3">The sequence shown here is derived from an EMBL/GenBank/DDBJ whole genome shotgun (WGS) entry which is preliminary data.</text>
</comment>
<feature type="compositionally biased region" description="Acidic residues" evidence="1">
    <location>
        <begin position="1492"/>
        <end position="1519"/>
    </location>
</feature>
<feature type="compositionally biased region" description="Basic and acidic residues" evidence="1">
    <location>
        <begin position="1447"/>
        <end position="1459"/>
    </location>
</feature>
<evidence type="ECO:0000313" key="3">
    <source>
        <dbReference type="EMBL" id="GEU86115.1"/>
    </source>
</evidence>
<dbReference type="InterPro" id="IPR043502">
    <property type="entry name" value="DNA/RNA_pol_sf"/>
</dbReference>
<proteinExistence type="predicted"/>
<gene>
    <name evidence="3" type="ORF">Tci_058093</name>
</gene>
<dbReference type="PROSITE" id="PS50878">
    <property type="entry name" value="RT_POL"/>
    <property type="match status" value="1"/>
</dbReference>
<feature type="compositionally biased region" description="Basic and acidic residues" evidence="1">
    <location>
        <begin position="1520"/>
        <end position="1536"/>
    </location>
</feature>
<protein>
    <recommendedName>
        <fullName evidence="2">Reverse transcriptase domain-containing protein</fullName>
    </recommendedName>
</protein>
<dbReference type="CDD" id="cd01650">
    <property type="entry name" value="RT_nLTR_like"/>
    <property type="match status" value="1"/>
</dbReference>
<name>A0A6L2NNG9_TANCI</name>
<sequence>MDVSMDSTNKDYISSVLESDKANSLASKISNINGKILPRRYTTYQEPLKDAGSSKSNISNVKDKVDTIRKPSFASVVHEKPQKTIFKIKEMRNEVSVNGAAVTIPVEAVESVNARFVNTLYGYFIGDRLAFPLVENYVKNTWANVLENGPWLIRRVPLLLNEWTANTILKKDEIKRVPVWVKMHHVLIVAYSDVGRSAYDRVLIEIAADVELVESLIIAIPMGNKEGHTFATIDTEYEWTPPRCASCCIFDHVSEKCPKHPKVASNEKVIKEGFIEVKKKKTKSKNKMMRMLMSISQWRSLQRPLVTIRGQALPLKCFLMINVGAWNIKGMNLSPKQNEVRQHVFKNWNWISNAMSCLKGTRIIVGWNQNDVDVAVIHQDPQVIHTRIWIKVDRKEFFCSFVYAFNKYIHRRPLWNGLCLHKNYINNRPWCLLGDFNAPLFVEDTSMGSSSLDVTMREFKECVKNMEVMDVQRTGLQYTWNQKPKGKDGILRKLDRVLANLDFLDVFMGAHAVFKPYRISDHSPVVLSIPSLVKVKPMPFKFFNVIILDDRFKDVVRNAWMAQISGFYMFRVEELDKVQTDLDSDMNNLSLQEKEAVTVADFNKALPMKEKFLKQKAKITWLNEGDSNTAYFYKVVKSHVSRSRINVVTDAYGNVHHSTEVAKAFINHYEIFLGQPGNTSDFNTDNLFPTILNESEALNMVRDISSQEVKSAMFSMGNDKSPGPDGFTAVFFKDTWDIIGVDVIKAVKEFFTNGRLLKELNHTIIALIPKVNTPARVTDYRLISCCNVLFMCISKIIANRLKEIMHNYHLDRGVPRCVFKVDIQKAYDTVDWDFLRVILIRFGFHERMIAWIMEYVTTTSFSISINGSLHGYFEGKRGLRQGDPLSPYLFTLIMEVFTLMLKRRVSKTSTFTYHRFCSELDLINLCFADDLFLFTHGDVNSAKVIKDALDDFKDASGLNHIMPKSKAYFCNVINYTKLAILNILSFKEDRLPVKYVGVPLVSSRLISRDCKELIDKVQNRVNDWKNKSLYGLSRFMFISLRIEAFGISRIVVRCHGAGGNSCFSDLLFENLFGRVLVMVRDCIQDGLWIWPNDWLVKYPILNSIPTPVISDDNSDSLEWRCRDGIGVDSSLASIITHLLPIAKRKSSKSCIGKLVVVAAAYFIWHERFLVDNDALEAILLIRIKNEVVAGFSQNWGILYKKNVDYAELIYEDIEYQIDNRLTTTKRRKMMPYPRFTTVIINNFLSKHSSIPKRHGSLINCIKDDGVLGKLKFVSKGEPIEVYAMLIPDVMINDDIKKSKAYQKYLAISFGIVTLKKARKGMKAIATPTKKGSITTKENILSKSNEALQLGESMSLTEAEIAAEERRLHKTHASLVIVREQALEVDKEAVERQKKKMMKGIATGAVAQELLNLKKGTRKSREDFILQQIPKGSSEGSVIISSDDERIESEREEAVNKKADDEEMKDDDEMHDKEDERDDDDEVYSGKLHDEEKHDDDEIADKEETDDERTESNVDDQEMADAEKVDTGKSKEEKVDNEQAGDD</sequence>
<reference evidence="3" key="1">
    <citation type="journal article" date="2019" name="Sci. Rep.">
        <title>Draft genome of Tanacetum cinerariifolium, the natural source of mosquito coil.</title>
        <authorList>
            <person name="Yamashiro T."/>
            <person name="Shiraishi A."/>
            <person name="Satake H."/>
            <person name="Nakayama K."/>
        </authorList>
    </citation>
    <scope>NUCLEOTIDE SEQUENCE</scope>
</reference>
<dbReference type="InterPro" id="IPR000477">
    <property type="entry name" value="RT_dom"/>
</dbReference>
<dbReference type="PANTHER" id="PTHR33116:SF78">
    <property type="entry name" value="OS12G0587133 PROTEIN"/>
    <property type="match status" value="1"/>
</dbReference>
<dbReference type="SUPFAM" id="SSF56219">
    <property type="entry name" value="DNase I-like"/>
    <property type="match status" value="1"/>
</dbReference>
<dbReference type="EMBL" id="BKCJ010009253">
    <property type="protein sequence ID" value="GEU86115.1"/>
    <property type="molecule type" value="Genomic_DNA"/>
</dbReference>
<dbReference type="Gene3D" id="3.60.10.10">
    <property type="entry name" value="Endonuclease/exonuclease/phosphatase"/>
    <property type="match status" value="1"/>
</dbReference>
<feature type="domain" description="Reverse transcriptase" evidence="2">
    <location>
        <begin position="749"/>
        <end position="1000"/>
    </location>
</feature>
<feature type="region of interest" description="Disordered" evidence="1">
    <location>
        <begin position="1427"/>
        <end position="1542"/>
    </location>
</feature>
<evidence type="ECO:0000259" key="2">
    <source>
        <dbReference type="PROSITE" id="PS50878"/>
    </source>
</evidence>
<dbReference type="SUPFAM" id="SSF56672">
    <property type="entry name" value="DNA/RNA polymerases"/>
    <property type="match status" value="1"/>
</dbReference>